<reference evidence="2" key="1">
    <citation type="submission" date="2022-11" db="UniProtKB">
        <authorList>
            <consortium name="EnsemblMetazoa"/>
        </authorList>
    </citation>
    <scope>IDENTIFICATION</scope>
</reference>
<dbReference type="AlphaFoldDB" id="A0A913YXR8"/>
<name>A0A913YXR8_PATMI</name>
<dbReference type="InterPro" id="IPR048478">
    <property type="entry name" value="LSM12_LSM"/>
</dbReference>
<feature type="domain" description="AD" evidence="1">
    <location>
        <begin position="85"/>
        <end position="177"/>
    </location>
</feature>
<organism evidence="2 3">
    <name type="scientific">Patiria miniata</name>
    <name type="common">Bat star</name>
    <name type="synonym">Asterina miniata</name>
    <dbReference type="NCBI Taxonomy" id="46514"/>
    <lineage>
        <taxon>Eukaryota</taxon>
        <taxon>Metazoa</taxon>
        <taxon>Echinodermata</taxon>
        <taxon>Eleutherozoa</taxon>
        <taxon>Asterozoa</taxon>
        <taxon>Asteroidea</taxon>
        <taxon>Valvatacea</taxon>
        <taxon>Valvatida</taxon>
        <taxon>Asterinidae</taxon>
        <taxon>Patiria</taxon>
    </lineage>
</organism>
<dbReference type="Pfam" id="PF21166">
    <property type="entry name" value="LSM12_LSM"/>
    <property type="match status" value="1"/>
</dbReference>
<dbReference type="InterPro" id="IPR039683">
    <property type="entry name" value="Lsm12-like"/>
</dbReference>
<dbReference type="Pfam" id="PF09793">
    <property type="entry name" value="AD"/>
    <property type="match status" value="1"/>
</dbReference>
<dbReference type="InterPro" id="IPR047574">
    <property type="entry name" value="AD"/>
</dbReference>
<dbReference type="PANTHER" id="PTHR13542">
    <property type="entry name" value="LSM12 HOMOLOG"/>
    <property type="match status" value="1"/>
</dbReference>
<dbReference type="SMART" id="SM00995">
    <property type="entry name" value="AD"/>
    <property type="match status" value="1"/>
</dbReference>
<dbReference type="InterPro" id="IPR019181">
    <property type="entry name" value="LSM12_ABD"/>
</dbReference>
<evidence type="ECO:0000313" key="3">
    <source>
        <dbReference type="Proteomes" id="UP000887568"/>
    </source>
</evidence>
<dbReference type="EnsemblMetazoa" id="XM_038188621.1">
    <property type="protein sequence ID" value="XP_038044549.1"/>
    <property type="gene ID" value="LOC119719247"/>
</dbReference>
<evidence type="ECO:0000313" key="2">
    <source>
        <dbReference type="EnsemblMetazoa" id="XP_038044549.1"/>
    </source>
</evidence>
<proteinExistence type="predicted"/>
<protein>
    <recommendedName>
        <fullName evidence="1">AD domain-containing protein</fullName>
    </recommendedName>
</protein>
<dbReference type="GeneID" id="119719247"/>
<dbReference type="RefSeq" id="XP_038044549.1">
    <property type="nucleotide sequence ID" value="XM_038188621.1"/>
</dbReference>
<accession>A0A913YXR8</accession>
<dbReference type="Proteomes" id="UP000887568">
    <property type="component" value="Unplaced"/>
</dbReference>
<keyword evidence="3" id="KW-1185">Reference proteome</keyword>
<dbReference type="PROSITE" id="PS52001">
    <property type="entry name" value="AD"/>
    <property type="match status" value="1"/>
</dbReference>
<sequence>MAAGTNSFGEGLFKIGNWVSCKTCFEERISGEVMAYDPVSKFLVLKMPSTNSERKDTHDIRIVNLNAAKDPQVERVASEAPSRLPKLNTPKLKKRAEEAIKAKQTAFKLLQEGVSAEAQSLFHTISKTLPCKWQGPVIVVNESVEIPPPYGTENCQGKESALGHVKKIVDKFHKDKSAGST</sequence>
<dbReference type="OrthoDB" id="1057137at2759"/>
<dbReference type="OMA" id="FEGELYC"/>
<evidence type="ECO:0000259" key="1">
    <source>
        <dbReference type="PROSITE" id="PS52001"/>
    </source>
</evidence>